<protein>
    <submittedName>
        <fullName evidence="1">Uncharacterized protein</fullName>
    </submittedName>
</protein>
<comment type="caution">
    <text evidence="1">The sequence shown here is derived from an EMBL/GenBank/DDBJ whole genome shotgun (WGS) entry which is preliminary data.</text>
</comment>
<name>A0AA40KQV4_9HYME</name>
<gene>
    <name evidence="1" type="ORF">K0M31_020335</name>
</gene>
<accession>A0AA40KQV4</accession>
<dbReference type="Proteomes" id="UP001177670">
    <property type="component" value="Unassembled WGS sequence"/>
</dbReference>
<evidence type="ECO:0000313" key="1">
    <source>
        <dbReference type="EMBL" id="KAK1129205.1"/>
    </source>
</evidence>
<sequence length="88" mass="9414">MGSGDNRAEEGQSTSSWVSLVARPARIAGRNLDWELEVWSSAHATAMLEANVGSGIRDWSHGHTACPWKREGVPVLAAFHAEGVSTPC</sequence>
<organism evidence="1 2">
    <name type="scientific">Melipona bicolor</name>
    <dbReference type="NCBI Taxonomy" id="60889"/>
    <lineage>
        <taxon>Eukaryota</taxon>
        <taxon>Metazoa</taxon>
        <taxon>Ecdysozoa</taxon>
        <taxon>Arthropoda</taxon>
        <taxon>Hexapoda</taxon>
        <taxon>Insecta</taxon>
        <taxon>Pterygota</taxon>
        <taxon>Neoptera</taxon>
        <taxon>Endopterygota</taxon>
        <taxon>Hymenoptera</taxon>
        <taxon>Apocrita</taxon>
        <taxon>Aculeata</taxon>
        <taxon>Apoidea</taxon>
        <taxon>Anthophila</taxon>
        <taxon>Apidae</taxon>
        <taxon>Melipona</taxon>
    </lineage>
</organism>
<dbReference type="AlphaFoldDB" id="A0AA40KQV4"/>
<dbReference type="EMBL" id="JAHYIQ010000009">
    <property type="protein sequence ID" value="KAK1129205.1"/>
    <property type="molecule type" value="Genomic_DNA"/>
</dbReference>
<reference evidence="1" key="1">
    <citation type="submission" date="2021-10" db="EMBL/GenBank/DDBJ databases">
        <title>Melipona bicolor Genome sequencing and assembly.</title>
        <authorList>
            <person name="Araujo N.S."/>
            <person name="Arias M.C."/>
        </authorList>
    </citation>
    <scope>NUCLEOTIDE SEQUENCE</scope>
    <source>
        <strain evidence="1">USP_2M_L1-L4_2017</strain>
        <tissue evidence="1">Whole body</tissue>
    </source>
</reference>
<proteinExistence type="predicted"/>
<evidence type="ECO:0000313" key="2">
    <source>
        <dbReference type="Proteomes" id="UP001177670"/>
    </source>
</evidence>
<keyword evidence="2" id="KW-1185">Reference proteome</keyword>